<dbReference type="InterPro" id="IPR051957">
    <property type="entry name" value="CRISP-LCCL_domain"/>
</dbReference>
<feature type="transmembrane region" description="Helical" evidence="2">
    <location>
        <begin position="596"/>
        <end position="615"/>
    </location>
</feature>
<dbReference type="VEuPathDB" id="FungiDB:TREMEDRAFT_30806"/>
<sequence length="813" mass="90007">MTSNPTFSRGSLNGQHPSQSQTRHNDTSLPSQLIPPSSSLTTHEHVLRRNKKIFTPIRSFVRFINWVLGPEPIPSRRWKRPSASLWISIRFGKKRLDGCPDRAWLRLLRKLEGRSDLNNYQPEQNQRSNLDYAEKRSDPGNVDSKDNGVLVEEGRSSMIPQSVKRGDIGSTSTSTSAGSNGPIGIVEVLNRENHMTDEQSSFTSQQTKSSQDNLGGLYKQHNFTQGVNVDTEEQLQNHLDEEDNVKDDTTTVIGGKKTRINIISIIFGSLWLIGFIFLIRQQYYVSNLPIVTCDTAPWNDWPVDTCGLDARECTLDWFGVGMESSDNQTAHNNGNESGNGVTIDDNLNWGMWNDWKNGVRCMGGCKDVVLGNERWVGDKRVNGVPLVIGGEGVYRADSWLCASALHSSLISPFMGGSFQITPTIYPSSPSSSPPSPNISTSTINDITPIPFSPPFPGGFTLSSLSSQGTSDLHPLISTYNAISLFLFTLFIPSPPYLFSILLLLGFLQIVLISDPPSIPPDWSYIIASALPVALIGYWIYKVSFRRTLYGFSHLPVELALWKGLGYWIGIESNDIFSKLPITRLAEGGFDGAKKGGVVLLVVICLVGLGVVVLQYKALRSVGLIRFYLIRYIPLGLLLLLIALLPTGYSVHIHHYMLALLLFPIFSLPTRISLIGQAFALGWFLDGIGRWGWDSLLETKAQLVGDAYLGSLTPTFFPVNQTTISWSGLNEALVSIGITGYSVLIDDVLRLSNVSITEISLSEYNLSLGEHYFRLAVSGLLTLDNFLSTWIDRIIPVSLNNLQFLALSDFAYYP</sequence>
<feature type="compositionally biased region" description="Polar residues" evidence="1">
    <location>
        <begin position="118"/>
        <end position="129"/>
    </location>
</feature>
<dbReference type="AlphaFoldDB" id="A0A4Q1BNF7"/>
<keyword evidence="4" id="KW-1185">Reference proteome</keyword>
<dbReference type="Gene3D" id="2.170.130.20">
    <property type="entry name" value="LCCL-like domain"/>
    <property type="match status" value="1"/>
</dbReference>
<feature type="region of interest" description="Disordered" evidence="1">
    <location>
        <begin position="118"/>
        <end position="182"/>
    </location>
</feature>
<evidence type="ECO:0000313" key="4">
    <source>
        <dbReference type="Proteomes" id="UP000289152"/>
    </source>
</evidence>
<feature type="region of interest" description="Disordered" evidence="1">
    <location>
        <begin position="1"/>
        <end position="42"/>
    </location>
</feature>
<dbReference type="PANTHER" id="PTHR31331">
    <property type="entry name" value="LCCL DOMAIN PROTEIN (AFU_ORTHOLOGUE AFUA_5G08630)"/>
    <property type="match status" value="1"/>
</dbReference>
<name>A0A4Q1BNF7_TREME</name>
<evidence type="ECO:0000256" key="2">
    <source>
        <dbReference type="SAM" id="Phobius"/>
    </source>
</evidence>
<keyword evidence="2" id="KW-0472">Membrane</keyword>
<organism evidence="3 4">
    <name type="scientific">Tremella mesenterica</name>
    <name type="common">Jelly fungus</name>
    <dbReference type="NCBI Taxonomy" id="5217"/>
    <lineage>
        <taxon>Eukaryota</taxon>
        <taxon>Fungi</taxon>
        <taxon>Dikarya</taxon>
        <taxon>Basidiomycota</taxon>
        <taxon>Agaricomycotina</taxon>
        <taxon>Tremellomycetes</taxon>
        <taxon>Tremellales</taxon>
        <taxon>Tremellaceae</taxon>
        <taxon>Tremella</taxon>
    </lineage>
</organism>
<protein>
    <recommendedName>
        <fullName evidence="5">LCCL domain-containing protein</fullName>
    </recommendedName>
</protein>
<feature type="transmembrane region" description="Helical" evidence="2">
    <location>
        <begin position="627"/>
        <end position="648"/>
    </location>
</feature>
<proteinExistence type="predicted"/>
<feature type="region of interest" description="Disordered" evidence="1">
    <location>
        <begin position="195"/>
        <end position="215"/>
    </location>
</feature>
<feature type="compositionally biased region" description="Low complexity" evidence="1">
    <location>
        <begin position="169"/>
        <end position="180"/>
    </location>
</feature>
<feature type="transmembrane region" description="Helical" evidence="2">
    <location>
        <begin position="484"/>
        <end position="510"/>
    </location>
</feature>
<dbReference type="Proteomes" id="UP000289152">
    <property type="component" value="Unassembled WGS sequence"/>
</dbReference>
<reference evidence="3 4" key="1">
    <citation type="submission" date="2016-06" db="EMBL/GenBank/DDBJ databases">
        <title>Evolution of pathogenesis and genome organization in the Tremellales.</title>
        <authorList>
            <person name="Cuomo C."/>
            <person name="Litvintseva A."/>
            <person name="Heitman J."/>
            <person name="Chen Y."/>
            <person name="Sun S."/>
            <person name="Springer D."/>
            <person name="Dromer F."/>
            <person name="Young S."/>
            <person name="Zeng Q."/>
            <person name="Chapman S."/>
            <person name="Gujja S."/>
            <person name="Saif S."/>
            <person name="Birren B."/>
        </authorList>
    </citation>
    <scope>NUCLEOTIDE SEQUENCE [LARGE SCALE GENOMIC DNA]</scope>
    <source>
        <strain evidence="3 4">ATCC 28783</strain>
    </source>
</reference>
<gene>
    <name evidence="3" type="ORF">M231_03342</name>
</gene>
<evidence type="ECO:0000256" key="1">
    <source>
        <dbReference type="SAM" id="MobiDB-lite"/>
    </source>
</evidence>
<feature type="compositionally biased region" description="Low complexity" evidence="1">
    <location>
        <begin position="27"/>
        <end position="41"/>
    </location>
</feature>
<feature type="transmembrane region" description="Helical" evidence="2">
    <location>
        <begin position="547"/>
        <end position="568"/>
    </location>
</feature>
<dbReference type="SUPFAM" id="SSF69848">
    <property type="entry name" value="LCCL domain"/>
    <property type="match status" value="1"/>
</dbReference>
<dbReference type="STRING" id="5217.A0A4Q1BNF7"/>
<dbReference type="InParanoid" id="A0A4Q1BNF7"/>
<keyword evidence="2" id="KW-1133">Transmembrane helix</keyword>
<evidence type="ECO:0000313" key="3">
    <source>
        <dbReference type="EMBL" id="RXK39389.1"/>
    </source>
</evidence>
<keyword evidence="2" id="KW-0812">Transmembrane</keyword>
<dbReference type="InterPro" id="IPR036609">
    <property type="entry name" value="LCCL_sf"/>
</dbReference>
<accession>A0A4Q1BNF7</accession>
<dbReference type="OrthoDB" id="441660at2759"/>
<feature type="compositionally biased region" description="Low complexity" evidence="1">
    <location>
        <begin position="199"/>
        <end position="211"/>
    </location>
</feature>
<comment type="caution">
    <text evidence="3">The sequence shown here is derived from an EMBL/GenBank/DDBJ whole genome shotgun (WGS) entry which is preliminary data.</text>
</comment>
<feature type="transmembrane region" description="Helical" evidence="2">
    <location>
        <begin position="522"/>
        <end position="540"/>
    </location>
</feature>
<evidence type="ECO:0008006" key="5">
    <source>
        <dbReference type="Google" id="ProtNLM"/>
    </source>
</evidence>
<feature type="transmembrane region" description="Helical" evidence="2">
    <location>
        <begin position="260"/>
        <end position="279"/>
    </location>
</feature>
<feature type="compositionally biased region" description="Basic and acidic residues" evidence="1">
    <location>
        <begin position="132"/>
        <end position="146"/>
    </location>
</feature>
<feature type="compositionally biased region" description="Polar residues" evidence="1">
    <location>
        <begin position="1"/>
        <end position="22"/>
    </location>
</feature>
<feature type="transmembrane region" description="Helical" evidence="2">
    <location>
        <begin position="654"/>
        <end position="684"/>
    </location>
</feature>
<dbReference type="EMBL" id="SDIL01000032">
    <property type="protein sequence ID" value="RXK39389.1"/>
    <property type="molecule type" value="Genomic_DNA"/>
</dbReference>
<dbReference type="PANTHER" id="PTHR31331:SF1">
    <property type="entry name" value="CYSTEINE RICH SECRETORY PROTEIN LCCL DOMAIN CONTAINING 2"/>
    <property type="match status" value="1"/>
</dbReference>